<reference evidence="2" key="1">
    <citation type="journal article" date="2025" name="Foods">
        <title>Unveiling the Microbial Signatures of Arabica Coffee Cherries: Insights into Ripeness Specific Diversity, Functional Traits, and Implications for Quality and Safety.</title>
        <authorList>
            <consortium name="RefSeq"/>
            <person name="Tenea G.N."/>
            <person name="Cifuentes V."/>
            <person name="Reyes P."/>
            <person name="Cevallos-Vallejos M."/>
        </authorList>
    </citation>
    <scope>NUCLEOTIDE SEQUENCE [LARGE SCALE GENOMIC DNA]</scope>
</reference>
<accession>A0A6P6U0R4</accession>
<dbReference type="AlphaFoldDB" id="A0A6P6U0R4"/>
<feature type="domain" description="Reverse transcriptase zinc-binding" evidence="1">
    <location>
        <begin position="90"/>
        <end position="191"/>
    </location>
</feature>
<dbReference type="GeneID" id="113706047"/>
<proteinExistence type="predicted"/>
<evidence type="ECO:0000259" key="1">
    <source>
        <dbReference type="Pfam" id="PF13966"/>
    </source>
</evidence>
<sequence length="197" mass="23229">MRKQVKDGATIHIWDDRWLLDTDYGRVKAREGMEVKVYWVNELIKDGEWDMEVITRIFDEETRRKVLRIPLSVMPMKDRIYWVISSTGVYTVKSGYKLAKIRKRKEEQRRTRAEPGCSVSCATLSWNSVWHMNIKPKLKHFIWRCLNGILPVNALLMDRCSKGNFLCKCCGENPETIEHLFFFCNNAQEIWKAAPLD</sequence>
<evidence type="ECO:0000313" key="2">
    <source>
        <dbReference type="Proteomes" id="UP001652660"/>
    </source>
</evidence>
<keyword evidence="2" id="KW-1185">Reference proteome</keyword>
<gene>
    <name evidence="3" type="primary">LOC113706047</name>
</gene>
<dbReference type="RefSeq" id="XP_027083741.2">
    <property type="nucleotide sequence ID" value="XM_027227940.2"/>
</dbReference>
<evidence type="ECO:0000313" key="3">
    <source>
        <dbReference type="RefSeq" id="XP_027083741.2"/>
    </source>
</evidence>
<reference evidence="3" key="2">
    <citation type="submission" date="2025-08" db="UniProtKB">
        <authorList>
            <consortium name="RefSeq"/>
        </authorList>
    </citation>
    <scope>IDENTIFICATION</scope>
    <source>
        <tissue evidence="3">Leaves</tissue>
    </source>
</reference>
<dbReference type="Pfam" id="PF13966">
    <property type="entry name" value="zf-RVT"/>
    <property type="match status" value="1"/>
</dbReference>
<protein>
    <recommendedName>
        <fullName evidence="1">Reverse transcriptase zinc-binding domain-containing protein</fullName>
    </recommendedName>
</protein>
<dbReference type="OrthoDB" id="1751426at2759"/>
<name>A0A6P6U0R4_COFAR</name>
<organism evidence="2 3">
    <name type="scientific">Coffea arabica</name>
    <name type="common">Arabian coffee</name>
    <dbReference type="NCBI Taxonomy" id="13443"/>
    <lineage>
        <taxon>Eukaryota</taxon>
        <taxon>Viridiplantae</taxon>
        <taxon>Streptophyta</taxon>
        <taxon>Embryophyta</taxon>
        <taxon>Tracheophyta</taxon>
        <taxon>Spermatophyta</taxon>
        <taxon>Magnoliopsida</taxon>
        <taxon>eudicotyledons</taxon>
        <taxon>Gunneridae</taxon>
        <taxon>Pentapetalae</taxon>
        <taxon>asterids</taxon>
        <taxon>lamiids</taxon>
        <taxon>Gentianales</taxon>
        <taxon>Rubiaceae</taxon>
        <taxon>Ixoroideae</taxon>
        <taxon>Gardenieae complex</taxon>
        <taxon>Bertiereae - Coffeeae clade</taxon>
        <taxon>Coffeeae</taxon>
        <taxon>Coffea</taxon>
    </lineage>
</organism>
<dbReference type="InterPro" id="IPR026960">
    <property type="entry name" value="RVT-Znf"/>
</dbReference>
<dbReference type="Proteomes" id="UP001652660">
    <property type="component" value="Chromosome 8c"/>
</dbReference>